<accession>A0A401U840</accession>
<dbReference type="InterPro" id="IPR019734">
    <property type="entry name" value="TPR_rpt"/>
</dbReference>
<evidence type="ECO:0000313" key="1">
    <source>
        <dbReference type="EMBL" id="GCC51052.1"/>
    </source>
</evidence>
<dbReference type="SUPFAM" id="SSF48452">
    <property type="entry name" value="TPR-like"/>
    <property type="match status" value="2"/>
</dbReference>
<dbReference type="Pfam" id="PF13174">
    <property type="entry name" value="TPR_6"/>
    <property type="match status" value="2"/>
</dbReference>
<evidence type="ECO:0000313" key="2">
    <source>
        <dbReference type="Proteomes" id="UP000288227"/>
    </source>
</evidence>
<gene>
    <name evidence="1" type="ORF">SanaruYs_12720</name>
</gene>
<dbReference type="AlphaFoldDB" id="A0A401U840"/>
<dbReference type="SMART" id="SM00028">
    <property type="entry name" value="TPR"/>
    <property type="match status" value="3"/>
</dbReference>
<dbReference type="Proteomes" id="UP000288227">
    <property type="component" value="Unassembled WGS sequence"/>
</dbReference>
<sequence>MTYYNYIYIYIIKIIRKYTLCVLVSLPFFVLGQEQKDVQLANEYLLKGEKLKAAELYRELAKNSANTALIHNNFINTLIDLAEFNEAQDYLKKLLKREPEQLLFKLDVGRVMMRSGEVQKADKYFKDLIQESKQSLGRIKIMNDYFMARSLFDYAIIALLESRDELGNPAMYCLELATLYRIKGEKEKMTEEYLNYATQNVGNSQYIKNVLQVLLTKPEELEVLEALLYRKVQEDPEQQVYTDLLIWVMLQQKNFYGAFVQARAYDRRYKTGGTRSLEIAEVALNNKDYENASRIFRFVKDAFKNNENQQEAQLGYIRSREARLRDSYPIQKDSVETLITAYWDFIKQNPKQPVALDALRNIGVMKAEYLQETDTAIAILTKLIADAYTPLQIKSRAKLDLADIYIFKEEPWEAALLYAQVEKTHKETTLAYEAKLKNAKLSYYRGDFMLAQEHLDILKEATTREIANDAMDLSMRIKENIAIDSAGLALREFAKVELLLKQNKMEEALARLSSIQEGHSLVRDLDKEDKFLRNIDPSDTVYVTFTNYAIKDDCYWLEAQIKLRQNKPEEAQKLLQKILEEYPEDILADDAFFTIGEIYERHLNDKDKAMDQYQKMLAQYPGSVYVAEARKRFRELRGDFKQEEPKL</sequence>
<protein>
    <recommendedName>
        <fullName evidence="3">Tetratricopeptide repeat protein</fullName>
    </recommendedName>
</protein>
<name>A0A401U840_9BACT</name>
<organism evidence="1 2">
    <name type="scientific">Chryseotalea sanaruensis</name>
    <dbReference type="NCBI Taxonomy" id="2482724"/>
    <lineage>
        <taxon>Bacteria</taxon>
        <taxon>Pseudomonadati</taxon>
        <taxon>Bacteroidota</taxon>
        <taxon>Cytophagia</taxon>
        <taxon>Cytophagales</taxon>
        <taxon>Chryseotaleaceae</taxon>
        <taxon>Chryseotalea</taxon>
    </lineage>
</organism>
<proteinExistence type="predicted"/>
<keyword evidence="2" id="KW-1185">Reference proteome</keyword>
<dbReference type="EMBL" id="BHXQ01000002">
    <property type="protein sequence ID" value="GCC51052.1"/>
    <property type="molecule type" value="Genomic_DNA"/>
</dbReference>
<evidence type="ECO:0008006" key="3">
    <source>
        <dbReference type="Google" id="ProtNLM"/>
    </source>
</evidence>
<dbReference type="InterPro" id="IPR011990">
    <property type="entry name" value="TPR-like_helical_dom_sf"/>
</dbReference>
<reference evidence="1 2" key="1">
    <citation type="submission" date="2018-11" db="EMBL/GenBank/DDBJ databases">
        <title>Chryseotalea sanarue gen. nov., sp., nov., a member of the family Cytophagaceae, isolated from a brackish lake in Hamamatsu Japan.</title>
        <authorList>
            <person name="Maejima Y."/>
            <person name="Iino T."/>
            <person name="Muraguchi Y."/>
            <person name="Fukuda K."/>
            <person name="Ohkuma M."/>
            <person name="Moriuchi R."/>
            <person name="Dohra H."/>
            <person name="Kimbara K."/>
            <person name="Shintani M."/>
        </authorList>
    </citation>
    <scope>NUCLEOTIDE SEQUENCE [LARGE SCALE GENOMIC DNA]</scope>
    <source>
        <strain evidence="1 2">Ys</strain>
    </source>
</reference>
<comment type="caution">
    <text evidence="1">The sequence shown here is derived from an EMBL/GenBank/DDBJ whole genome shotgun (WGS) entry which is preliminary data.</text>
</comment>
<dbReference type="Gene3D" id="1.25.40.10">
    <property type="entry name" value="Tetratricopeptide repeat domain"/>
    <property type="match status" value="3"/>
</dbReference>